<keyword evidence="10" id="KW-1185">Reference proteome</keyword>
<evidence type="ECO:0000256" key="6">
    <source>
        <dbReference type="ARBA" id="ARBA00023136"/>
    </source>
</evidence>
<feature type="domain" description="ABC transmembrane type-1" evidence="8">
    <location>
        <begin position="70"/>
        <end position="287"/>
    </location>
</feature>
<dbReference type="InterPro" id="IPR035906">
    <property type="entry name" value="MetI-like_sf"/>
</dbReference>
<dbReference type="SUPFAM" id="SSF161098">
    <property type="entry name" value="MetI-like"/>
    <property type="match status" value="1"/>
</dbReference>
<reference evidence="9 10" key="1">
    <citation type="submission" date="2019-10" db="EMBL/GenBank/DDBJ databases">
        <title>Description of Paenibacillus humi sp. nov.</title>
        <authorList>
            <person name="Carlier A."/>
            <person name="Qi S."/>
        </authorList>
    </citation>
    <scope>NUCLEOTIDE SEQUENCE [LARGE SCALE GENOMIC DNA]</scope>
    <source>
        <strain evidence="9 10">LMG 31461</strain>
    </source>
</reference>
<evidence type="ECO:0000259" key="8">
    <source>
        <dbReference type="PROSITE" id="PS50928"/>
    </source>
</evidence>
<feature type="transmembrane region" description="Helical" evidence="7">
    <location>
        <begin position="266"/>
        <end position="286"/>
    </location>
</feature>
<comment type="similarity">
    <text evidence="7">Belongs to the binding-protein-dependent transport system permease family.</text>
</comment>
<dbReference type="EMBL" id="WHNY01000036">
    <property type="protein sequence ID" value="NOU64572.1"/>
    <property type="molecule type" value="Genomic_DNA"/>
</dbReference>
<dbReference type="Gene3D" id="1.10.3720.10">
    <property type="entry name" value="MetI-like"/>
    <property type="match status" value="1"/>
</dbReference>
<evidence type="ECO:0000256" key="7">
    <source>
        <dbReference type="RuleBase" id="RU363032"/>
    </source>
</evidence>
<dbReference type="InterPro" id="IPR000515">
    <property type="entry name" value="MetI-like"/>
</dbReference>
<evidence type="ECO:0000256" key="4">
    <source>
        <dbReference type="ARBA" id="ARBA00022692"/>
    </source>
</evidence>
<dbReference type="Pfam" id="PF00528">
    <property type="entry name" value="BPD_transp_1"/>
    <property type="match status" value="1"/>
</dbReference>
<keyword evidence="2 7" id="KW-0813">Transport</keyword>
<gene>
    <name evidence="9" type="ORF">GC096_11075</name>
</gene>
<evidence type="ECO:0000256" key="5">
    <source>
        <dbReference type="ARBA" id="ARBA00022989"/>
    </source>
</evidence>
<proteinExistence type="inferred from homology"/>
<dbReference type="PANTHER" id="PTHR30193:SF44">
    <property type="entry name" value="LACTOSE TRANSPORT SYSTEM PERMEASE PROTEIN LACF"/>
    <property type="match status" value="1"/>
</dbReference>
<organism evidence="9 10">
    <name type="scientific">Paenibacillus plantarum</name>
    <dbReference type="NCBI Taxonomy" id="2654975"/>
    <lineage>
        <taxon>Bacteria</taxon>
        <taxon>Bacillati</taxon>
        <taxon>Bacillota</taxon>
        <taxon>Bacilli</taxon>
        <taxon>Bacillales</taxon>
        <taxon>Paenibacillaceae</taxon>
        <taxon>Paenibacillus</taxon>
    </lineage>
</organism>
<dbReference type="PANTHER" id="PTHR30193">
    <property type="entry name" value="ABC TRANSPORTER PERMEASE PROTEIN"/>
    <property type="match status" value="1"/>
</dbReference>
<sequence>MWHELGKNRWGYLMALPGIVFLLMFSYLPMSGLVLAFKDYNRVDGIFGSPWNGLRNFESFVTSSDVLRVGLNTLYLNALFIIFGTLAQITVSILLHEAAKKWFKKLAQSLLFFPYFVSWVVVGELVYSVLSKDFGSLDKIIAQWGLPRMEWYTHPEYWRGILVFVYIWKWTGYGAIIYIAALTSIDPSYYEAATVDGANRWQQIKHITLPLLMPTSTILTLLAIGRICYGDFGMIFGIVKENGILMSTTDIVDTYVYRALRVYNDIGMSTAVGFVQSVMGFFLVFVSNRIARKIGDGTSLY</sequence>
<dbReference type="PROSITE" id="PS50928">
    <property type="entry name" value="ABC_TM1"/>
    <property type="match status" value="1"/>
</dbReference>
<evidence type="ECO:0000256" key="1">
    <source>
        <dbReference type="ARBA" id="ARBA00004651"/>
    </source>
</evidence>
<evidence type="ECO:0000256" key="2">
    <source>
        <dbReference type="ARBA" id="ARBA00022448"/>
    </source>
</evidence>
<accession>A0ABX1X815</accession>
<dbReference type="CDD" id="cd06261">
    <property type="entry name" value="TM_PBP2"/>
    <property type="match status" value="1"/>
</dbReference>
<evidence type="ECO:0000256" key="3">
    <source>
        <dbReference type="ARBA" id="ARBA00022475"/>
    </source>
</evidence>
<dbReference type="InterPro" id="IPR051393">
    <property type="entry name" value="ABC_transporter_permease"/>
</dbReference>
<feature type="transmembrane region" description="Helical" evidence="7">
    <location>
        <begin position="74"/>
        <end position="95"/>
    </location>
</feature>
<name>A0ABX1X815_9BACL</name>
<feature type="transmembrane region" description="Helical" evidence="7">
    <location>
        <begin position="12"/>
        <end position="37"/>
    </location>
</feature>
<feature type="transmembrane region" description="Helical" evidence="7">
    <location>
        <begin position="157"/>
        <end position="181"/>
    </location>
</feature>
<keyword evidence="3" id="KW-1003">Cell membrane</keyword>
<keyword evidence="5 7" id="KW-1133">Transmembrane helix</keyword>
<protein>
    <submittedName>
        <fullName evidence="9">ABC transporter permease subunit</fullName>
    </submittedName>
</protein>
<feature type="transmembrane region" description="Helical" evidence="7">
    <location>
        <begin position="107"/>
        <end position="130"/>
    </location>
</feature>
<keyword evidence="6 7" id="KW-0472">Membrane</keyword>
<evidence type="ECO:0000313" key="9">
    <source>
        <dbReference type="EMBL" id="NOU64572.1"/>
    </source>
</evidence>
<dbReference type="Proteomes" id="UP000653578">
    <property type="component" value="Unassembled WGS sequence"/>
</dbReference>
<comment type="caution">
    <text evidence="9">The sequence shown here is derived from an EMBL/GenBank/DDBJ whole genome shotgun (WGS) entry which is preliminary data.</text>
</comment>
<comment type="subcellular location">
    <subcellularLocation>
        <location evidence="1 7">Cell membrane</location>
        <topology evidence="1 7">Multi-pass membrane protein</topology>
    </subcellularLocation>
</comment>
<keyword evidence="4 7" id="KW-0812">Transmembrane</keyword>
<feature type="transmembrane region" description="Helical" evidence="7">
    <location>
        <begin position="218"/>
        <end position="239"/>
    </location>
</feature>
<evidence type="ECO:0000313" key="10">
    <source>
        <dbReference type="Proteomes" id="UP000653578"/>
    </source>
</evidence>